<name>A0AB33AJY7_9STRE</name>
<evidence type="ECO:0000313" key="2">
    <source>
        <dbReference type="Proteomes" id="UP000015268"/>
    </source>
</evidence>
<accession>A0AB33AJY7</accession>
<dbReference type="Proteomes" id="UP000015268">
    <property type="component" value="Chromosome"/>
</dbReference>
<proteinExistence type="predicted"/>
<dbReference type="EMBL" id="CP003025">
    <property type="protein sequence ID" value="AGS04933.1"/>
    <property type="molecule type" value="Genomic_DNA"/>
</dbReference>
<sequence>MISVIFSQKAIAFFVKTFYNNIVLKISLERKRIVGLVRKEIILFCFNEK</sequence>
<protein>
    <submittedName>
        <fullName evidence="1">Uncharacterized protein</fullName>
    </submittedName>
</protein>
<keyword evidence="2" id="KW-1185">Reference proteome</keyword>
<gene>
    <name evidence="1" type="ORF">KE3_0404</name>
</gene>
<organism evidence="1 2">
    <name type="scientific">Streptococcus lutetiensis 033</name>
    <dbReference type="NCBI Taxonomy" id="1076934"/>
    <lineage>
        <taxon>Bacteria</taxon>
        <taxon>Bacillati</taxon>
        <taxon>Bacillota</taxon>
        <taxon>Bacilli</taxon>
        <taxon>Lactobacillales</taxon>
        <taxon>Streptococcaceae</taxon>
        <taxon>Streptococcus</taxon>
    </lineage>
</organism>
<evidence type="ECO:0000313" key="1">
    <source>
        <dbReference type="EMBL" id="AGS04933.1"/>
    </source>
</evidence>
<dbReference type="KEGG" id="slu:KE3_0404"/>
<reference evidence="1 2" key="1">
    <citation type="journal article" date="2013" name="BMC Microbiol.">
        <title>Dynamics of fecal microbial communities in children with diarrhea of unknown etiology and genomic analysis of associated Streptococcus lutetiensis.</title>
        <authorList>
            <person name="Jin D."/>
            <person name="Chen C."/>
            <person name="Li L."/>
            <person name="Lu S."/>
            <person name="Li Z."/>
            <person name="Zhou Z."/>
            <person name="Jing H."/>
            <person name="Xu Y."/>
            <person name="Du P."/>
            <person name="Wang H."/>
            <person name="Xiong Y."/>
            <person name="Zheng H."/>
            <person name="Bai X."/>
            <person name="Sun H."/>
            <person name="Wang L."/>
            <person name="Ye C."/>
            <person name="Gottschalk M."/>
            <person name="Xu J."/>
        </authorList>
    </citation>
    <scope>NUCLEOTIDE SEQUENCE [LARGE SCALE GENOMIC DNA]</scope>
    <source>
        <strain evidence="1 2">033</strain>
    </source>
</reference>
<dbReference type="AlphaFoldDB" id="A0AB33AJY7"/>